<gene>
    <name evidence="1" type="ORF">VU01_11301</name>
</gene>
<accession>A0A444JEH3</accession>
<reference evidence="1 2" key="1">
    <citation type="submission" date="2017-01" db="EMBL/GenBank/DDBJ databases">
        <title>The cable genome- insights into the physiology and evolution of filamentous bacteria capable of sulfide oxidation via long distance electron transfer.</title>
        <authorList>
            <person name="Schreiber L."/>
            <person name="Bjerg J.T."/>
            <person name="Boggild A."/>
            <person name="Van De Vossenberg J."/>
            <person name="Meysman F."/>
            <person name="Nielsen L.P."/>
            <person name="Schramm A."/>
            <person name="Kjeldsen K.U."/>
        </authorList>
    </citation>
    <scope>NUCLEOTIDE SEQUENCE [LARGE SCALE GENOMIC DNA]</scope>
    <source>
        <strain evidence="1">A5</strain>
    </source>
</reference>
<dbReference type="InterPro" id="IPR013406">
    <property type="entry name" value="CHP02574_addiction_mod"/>
</dbReference>
<dbReference type="AlphaFoldDB" id="A0A444JEH3"/>
<dbReference type="EMBL" id="MTKS01000130">
    <property type="protein sequence ID" value="RWX51473.1"/>
    <property type="molecule type" value="Genomic_DNA"/>
</dbReference>
<evidence type="ECO:0000313" key="2">
    <source>
        <dbReference type="Proteomes" id="UP000288892"/>
    </source>
</evidence>
<organism evidence="1 2">
    <name type="scientific">Candidatus Electrothrix marina</name>
    <dbReference type="NCBI Taxonomy" id="1859130"/>
    <lineage>
        <taxon>Bacteria</taxon>
        <taxon>Pseudomonadati</taxon>
        <taxon>Thermodesulfobacteriota</taxon>
        <taxon>Desulfobulbia</taxon>
        <taxon>Desulfobulbales</taxon>
        <taxon>Desulfobulbaceae</taxon>
        <taxon>Candidatus Electrothrix</taxon>
    </lineage>
</organism>
<keyword evidence="2" id="KW-1185">Reference proteome</keyword>
<sequence length="75" mass="8510">MSTIVEDIKNLSVSERIELVEDIWNSIAEEPRFSPALSAEEREELHRRYTAHQADSSTGIPWSRVHAKIFSGTQG</sequence>
<protein>
    <submittedName>
        <fullName evidence="1">Putative addiction module component, TIGR02574 family</fullName>
    </submittedName>
</protein>
<comment type="caution">
    <text evidence="1">The sequence shown here is derived from an EMBL/GenBank/DDBJ whole genome shotgun (WGS) entry which is preliminary data.</text>
</comment>
<name>A0A444JEH3_9BACT</name>
<dbReference type="NCBIfam" id="TIGR02574">
    <property type="entry name" value="stabl_TIGR02574"/>
    <property type="match status" value="1"/>
</dbReference>
<dbReference type="Proteomes" id="UP000288892">
    <property type="component" value="Unassembled WGS sequence"/>
</dbReference>
<dbReference type="Pfam" id="PF09720">
    <property type="entry name" value="Unstab_antitox"/>
    <property type="match status" value="1"/>
</dbReference>
<proteinExistence type="predicted"/>
<evidence type="ECO:0000313" key="1">
    <source>
        <dbReference type="EMBL" id="RWX51473.1"/>
    </source>
</evidence>